<proteinExistence type="predicted"/>
<reference evidence="1 2" key="1">
    <citation type="submission" date="2007-09" db="EMBL/GenBank/DDBJ databases">
        <title>Draft genome sequence of Faecalibacterium prausnitzii M21/2.</title>
        <authorList>
            <person name="Sudarsanam P."/>
            <person name="Ley R."/>
            <person name="Guruge J."/>
            <person name="Turnbaugh P.J."/>
            <person name="Mahowald M."/>
            <person name="Liep D."/>
            <person name="Gordon J."/>
        </authorList>
    </citation>
    <scope>NUCLEOTIDE SEQUENCE [LARGE SCALE GENOMIC DNA]</scope>
    <source>
        <strain evidence="1 2">M21/2</strain>
    </source>
</reference>
<dbReference type="EMBL" id="ABED02000027">
    <property type="protein sequence ID" value="EDP21230.1"/>
    <property type="molecule type" value="Genomic_DNA"/>
</dbReference>
<dbReference type="InterPro" id="IPR053842">
    <property type="entry name" value="NikA-like"/>
</dbReference>
<accession>A8SCF8</accession>
<evidence type="ECO:0000313" key="1">
    <source>
        <dbReference type="EMBL" id="EDP21230.1"/>
    </source>
</evidence>
<dbReference type="AlphaFoldDB" id="A8SCF8"/>
<protein>
    <submittedName>
        <fullName evidence="1">Bacterial mobilization protein MobC</fullName>
    </submittedName>
</protein>
<dbReference type="Pfam" id="PF21983">
    <property type="entry name" value="NikA-like"/>
    <property type="match status" value="1"/>
</dbReference>
<reference evidence="1 2" key="2">
    <citation type="submission" date="2007-09" db="EMBL/GenBank/DDBJ databases">
        <authorList>
            <person name="Fulton L."/>
            <person name="Clifton S."/>
            <person name="Fulton B."/>
            <person name="Xu J."/>
            <person name="Minx P."/>
            <person name="Pepin K.H."/>
            <person name="Johnson M."/>
            <person name="Thiruvilangam P."/>
            <person name="Bhonagiri V."/>
            <person name="Nash W.E."/>
            <person name="Mardis E.R."/>
            <person name="Wilson R.K."/>
        </authorList>
    </citation>
    <scope>NUCLEOTIDE SEQUENCE [LARGE SCALE GENOMIC DNA]</scope>
    <source>
        <strain evidence="1 2">M21/2</strain>
    </source>
</reference>
<name>A8SCF8_9FIRM</name>
<sequence length="192" mass="21104">MQGEIYGLLRASFYHGAKIRNSAVLPLAGNLLGSAFPKPCFAACAAYPRRAHAARKEVTTMRKKYNTPHRSRVVKTRLSEDEYADFTARLAPYGISQSEFLRQAIRRTTIRPVIHVSAVNDELLSAVGKLTAEYGRIGGNLNQIARYLNEYGAPYNALSGEVRAAIADLAALKYEVLQKVGDAVGNTQAYQL</sequence>
<gene>
    <name evidence="1" type="ORF">FAEPRAM212_01954</name>
</gene>
<dbReference type="HOGENOM" id="CLU_096411_0_0_9"/>
<organism evidence="1 2">
    <name type="scientific">Faecalibacterium prausnitzii M21/2</name>
    <dbReference type="NCBI Taxonomy" id="411485"/>
    <lineage>
        <taxon>Bacteria</taxon>
        <taxon>Bacillati</taxon>
        <taxon>Bacillota</taxon>
        <taxon>Clostridia</taxon>
        <taxon>Eubacteriales</taxon>
        <taxon>Oscillospiraceae</taxon>
        <taxon>Faecalibacterium</taxon>
    </lineage>
</organism>
<evidence type="ECO:0000313" key="2">
    <source>
        <dbReference type="Proteomes" id="UP000005945"/>
    </source>
</evidence>
<dbReference type="Proteomes" id="UP000005945">
    <property type="component" value="Unassembled WGS sequence"/>
</dbReference>
<comment type="caution">
    <text evidence="1">The sequence shown here is derived from an EMBL/GenBank/DDBJ whole genome shotgun (WGS) entry which is preliminary data.</text>
</comment>